<feature type="region of interest" description="Disordered" evidence="1">
    <location>
        <begin position="1"/>
        <end position="73"/>
    </location>
</feature>
<dbReference type="EMBL" id="JAAAID010001208">
    <property type="protein sequence ID" value="KAG0011102.1"/>
    <property type="molecule type" value="Genomic_DNA"/>
</dbReference>
<feature type="compositionally biased region" description="Polar residues" evidence="1">
    <location>
        <begin position="1166"/>
        <end position="1175"/>
    </location>
</feature>
<feature type="region of interest" description="Disordered" evidence="1">
    <location>
        <begin position="929"/>
        <end position="1233"/>
    </location>
</feature>
<dbReference type="Proteomes" id="UP000703661">
    <property type="component" value="Unassembled WGS sequence"/>
</dbReference>
<feature type="compositionally biased region" description="Basic residues" evidence="1">
    <location>
        <begin position="1"/>
        <end position="10"/>
    </location>
</feature>
<comment type="caution">
    <text evidence="2">The sequence shown here is derived from an EMBL/GenBank/DDBJ whole genome shotgun (WGS) entry which is preliminary data.</text>
</comment>
<reference evidence="2" key="1">
    <citation type="journal article" date="2020" name="Fungal Divers.">
        <title>Resolving the Mortierellaceae phylogeny through synthesis of multi-gene phylogenetics and phylogenomics.</title>
        <authorList>
            <person name="Vandepol N."/>
            <person name="Liber J."/>
            <person name="Desiro A."/>
            <person name="Na H."/>
            <person name="Kennedy M."/>
            <person name="Barry K."/>
            <person name="Grigoriev I.V."/>
            <person name="Miller A.N."/>
            <person name="O'Donnell K."/>
            <person name="Stajich J.E."/>
            <person name="Bonito G."/>
        </authorList>
    </citation>
    <scope>NUCLEOTIDE SEQUENCE</scope>
    <source>
        <strain evidence="2">NRRL 2769</strain>
    </source>
</reference>
<name>A0A9P6SY40_9FUNG</name>
<proteinExistence type="predicted"/>
<feature type="compositionally biased region" description="Polar residues" evidence="1">
    <location>
        <begin position="1010"/>
        <end position="1020"/>
    </location>
</feature>
<feature type="compositionally biased region" description="Basic and acidic residues" evidence="1">
    <location>
        <begin position="1074"/>
        <end position="1100"/>
    </location>
</feature>
<keyword evidence="3" id="KW-1185">Reference proteome</keyword>
<feature type="compositionally biased region" description="Acidic residues" evidence="1">
    <location>
        <begin position="1060"/>
        <end position="1073"/>
    </location>
</feature>
<feature type="compositionally biased region" description="Acidic residues" evidence="1">
    <location>
        <begin position="29"/>
        <end position="46"/>
    </location>
</feature>
<organism evidence="2 3">
    <name type="scientific">Entomortierella chlamydospora</name>
    <dbReference type="NCBI Taxonomy" id="101097"/>
    <lineage>
        <taxon>Eukaryota</taxon>
        <taxon>Fungi</taxon>
        <taxon>Fungi incertae sedis</taxon>
        <taxon>Mucoromycota</taxon>
        <taxon>Mortierellomycotina</taxon>
        <taxon>Mortierellomycetes</taxon>
        <taxon>Mortierellales</taxon>
        <taxon>Mortierellaceae</taxon>
        <taxon>Entomortierella</taxon>
    </lineage>
</organism>
<feature type="region of interest" description="Disordered" evidence="1">
    <location>
        <begin position="102"/>
        <end position="148"/>
    </location>
</feature>
<gene>
    <name evidence="2" type="ORF">BGZ80_000943</name>
</gene>
<dbReference type="AlphaFoldDB" id="A0A9P6SY40"/>
<feature type="compositionally biased region" description="Acidic residues" evidence="1">
    <location>
        <begin position="866"/>
        <end position="883"/>
    </location>
</feature>
<feature type="compositionally biased region" description="Acidic residues" evidence="1">
    <location>
        <begin position="1186"/>
        <end position="1200"/>
    </location>
</feature>
<feature type="region of interest" description="Disordered" evidence="1">
    <location>
        <begin position="861"/>
        <end position="892"/>
    </location>
</feature>
<feature type="compositionally biased region" description="Basic and acidic residues" evidence="1">
    <location>
        <begin position="1135"/>
        <end position="1151"/>
    </location>
</feature>
<sequence length="1233" mass="139043">MESTSRKRRRETGDTGNEDESHEKYENENQQEYDDDDDDESDDDQQGYESPSLQEYDDDILEDQVRPRKRRPQAKVYEYLRPSTKALEMRVMLPLKSTHDYLTAPPSPPKSLPTVTTITDTDSNRNDAARTSNMQAIDGSESQDEEDPYDWYDRTIKMYQEIDEVILKRLVKDVIMPITSGYEANRWKELIFKHKEALLMTVLKKGARKTIDRLVLQGTYLNTVAPTHGDVQSIPMAQYRDDTSGVEGLSQEEKEELAARAIKAGASFGEVRYSKQCTSCVIQGFDCSGHKPICSQCYYSSSRTTRSLSRNASPTGGPIPSSCSYPVDGKPLVPAYVFRSLMEQAEEESKADEDKRLPLTKVQKAIQKMAVSKDESEDVGWKINFKGRPIMDKNPASGVDYLIKSSSARSALGDSKKFTDVTIRDVALKIEDQEPLKKEREEKDDVGEKAVGSVRPLTAKKVKKGRRKHKRAKWIERALFQEDEHALLQKDEHALHREDEQVKGDSVSVVQEPPKLNRRVDRPIRLLSGKESMIRLEGEHGTNDEGRKEETFISFSRNSRETLIDEYNRRDFVDSESLLKGVKSKVKVAETTSGVWTVGDRDGTGATTELTDTAAAAATKTGEATVAVPPVKDPKYDVVELDVGGAKIKRRVRVTNVKRDPTGKKKMKILAYRKRMAKTFRPWVAHKNEKVIPSACDIPETSFLQAIHFYASYYYTHACPCPDVFEAMDLTSHIALGMIIQEVISDFAFKLGKESQLEDIEVKQERMDYEKNLSEWNKIIESGGKIPKRDEAKETMTEIKEQISVEKAYRRKYEYEFKKDKSLAVIGRRTTIGGWIQRKIEKQRKEENEYIERSRKHYNATGILGADEDDGDASMDKDDDGTDPEIQKRQNKKSIDVNNDYWEELRYLKQHRFKPDTMFSERFLVNGYDSGREQSYDSGVESGGQGEQSRSSQDEVDSDTDMGDGTRPKKSQQGSQLRARPSFAFESDDEEYVSEDGSVVQDSDNDDATSKTTRSRYSMDTSDESSGGERGEDDDEIESEAGHDIAPKTKSARHSVDTSDGSDGDKGDDEVESEGGHDTNAKDRETSVAKERDIDSSNRVEEDEDDSDVHMEEPPQVIAPAPRSHATTSTPARTNYDKLNEIVSDSEKGSNSEEESEDEGYDVPSSVLTTLSDTRFGNMFGRGHDNDDEDEDDNDDDDEVTNNGVISQVVVDDSSSEDEGNVVGPSESEEDEE</sequence>
<protein>
    <submittedName>
        <fullName evidence="2">Uncharacterized protein</fullName>
    </submittedName>
</protein>
<accession>A0A9P6SY40</accession>
<evidence type="ECO:0000256" key="1">
    <source>
        <dbReference type="SAM" id="MobiDB-lite"/>
    </source>
</evidence>
<evidence type="ECO:0000313" key="2">
    <source>
        <dbReference type="EMBL" id="KAG0011102.1"/>
    </source>
</evidence>
<evidence type="ECO:0000313" key="3">
    <source>
        <dbReference type="Proteomes" id="UP000703661"/>
    </source>
</evidence>
<feature type="compositionally biased region" description="Acidic residues" evidence="1">
    <location>
        <begin position="1152"/>
        <end position="1161"/>
    </location>
</feature>